<proteinExistence type="inferred from homology"/>
<dbReference type="InterPro" id="IPR045014">
    <property type="entry name" value="TM41A/B"/>
</dbReference>
<name>A0A7S3HVZ6_9SPIT</name>
<protein>
    <recommendedName>
        <fullName evidence="8">VTT domain-containing protein</fullName>
    </recommendedName>
</protein>
<evidence type="ECO:0000259" key="8">
    <source>
        <dbReference type="Pfam" id="PF09335"/>
    </source>
</evidence>
<evidence type="ECO:0000256" key="1">
    <source>
        <dbReference type="ARBA" id="ARBA00004141"/>
    </source>
</evidence>
<dbReference type="AlphaFoldDB" id="A0A7S3HVZ6"/>
<comment type="similarity">
    <text evidence="5">Belongs to the TMEM41 family.</text>
</comment>
<dbReference type="GO" id="GO:0016020">
    <property type="term" value="C:membrane"/>
    <property type="evidence" value="ECO:0007669"/>
    <property type="project" value="UniProtKB-SubCell"/>
</dbReference>
<feature type="domain" description="VTT" evidence="8">
    <location>
        <begin position="58"/>
        <end position="176"/>
    </location>
</feature>
<dbReference type="Pfam" id="PF09335">
    <property type="entry name" value="VTT_dom"/>
    <property type="match status" value="1"/>
</dbReference>
<dbReference type="GO" id="GO:0000045">
    <property type="term" value="P:autophagosome assembly"/>
    <property type="evidence" value="ECO:0007669"/>
    <property type="project" value="TreeGrafter"/>
</dbReference>
<feature type="transmembrane region" description="Helical" evidence="7">
    <location>
        <begin position="71"/>
        <end position="94"/>
    </location>
</feature>
<feature type="transmembrane region" description="Helical" evidence="7">
    <location>
        <begin position="125"/>
        <end position="143"/>
    </location>
</feature>
<dbReference type="EMBL" id="HBIE01004246">
    <property type="protein sequence ID" value="CAE0306421.1"/>
    <property type="molecule type" value="Transcribed_RNA"/>
</dbReference>
<gene>
    <name evidence="9" type="ORF">FEHR0123_LOCUS1327</name>
</gene>
<evidence type="ECO:0000256" key="7">
    <source>
        <dbReference type="SAM" id="Phobius"/>
    </source>
</evidence>
<keyword evidence="2 7" id="KW-0812">Transmembrane</keyword>
<feature type="transmembrane region" description="Helical" evidence="7">
    <location>
        <begin position="39"/>
        <end position="65"/>
    </location>
</feature>
<accession>A0A7S3HVZ6</accession>
<sequence length="243" mass="26813">MFPSLDDEQKDKLIRLPKNGDDLRAMNEVLQFYMQDHQVLVITAYILNFINFQAFAFPGTAFFAILSGPLFGGIVGFMLCHSCAVAGACTCYAISKNLGSGFVQSRMPQKVAWLQRKIDENRHNLLYYFMFLRLTPLVPNWFLNASSAVVGVPFGIFAGATFFGLMPYSIILVRMGLMIDSISSIGFDASNVLTMFGLGFIALIPTYLTKKEDMSGLEESSATAAKKTDSEEPATTSETVKSK</sequence>
<evidence type="ECO:0000256" key="5">
    <source>
        <dbReference type="ARBA" id="ARBA00025797"/>
    </source>
</evidence>
<feature type="region of interest" description="Disordered" evidence="6">
    <location>
        <begin position="219"/>
        <end position="243"/>
    </location>
</feature>
<feature type="transmembrane region" description="Helical" evidence="7">
    <location>
        <begin position="149"/>
        <end position="173"/>
    </location>
</feature>
<keyword evidence="4 7" id="KW-0472">Membrane</keyword>
<feature type="compositionally biased region" description="Polar residues" evidence="6">
    <location>
        <begin position="233"/>
        <end position="243"/>
    </location>
</feature>
<dbReference type="PANTHER" id="PTHR43220:SF18">
    <property type="entry name" value="TRANSMEMBRANE PROTEIN 41B"/>
    <property type="match status" value="1"/>
</dbReference>
<evidence type="ECO:0000256" key="3">
    <source>
        <dbReference type="ARBA" id="ARBA00022989"/>
    </source>
</evidence>
<keyword evidence="3 7" id="KW-1133">Transmembrane helix</keyword>
<evidence type="ECO:0000256" key="6">
    <source>
        <dbReference type="SAM" id="MobiDB-lite"/>
    </source>
</evidence>
<evidence type="ECO:0000256" key="4">
    <source>
        <dbReference type="ARBA" id="ARBA00023136"/>
    </source>
</evidence>
<dbReference type="InterPro" id="IPR032816">
    <property type="entry name" value="VTT_dom"/>
</dbReference>
<dbReference type="PANTHER" id="PTHR43220">
    <property type="match status" value="1"/>
</dbReference>
<evidence type="ECO:0000256" key="2">
    <source>
        <dbReference type="ARBA" id="ARBA00022692"/>
    </source>
</evidence>
<organism evidence="9">
    <name type="scientific">Favella ehrenbergii</name>
    <dbReference type="NCBI Taxonomy" id="182087"/>
    <lineage>
        <taxon>Eukaryota</taxon>
        <taxon>Sar</taxon>
        <taxon>Alveolata</taxon>
        <taxon>Ciliophora</taxon>
        <taxon>Intramacronucleata</taxon>
        <taxon>Spirotrichea</taxon>
        <taxon>Choreotrichia</taxon>
        <taxon>Tintinnida</taxon>
        <taxon>Xystonellidae</taxon>
        <taxon>Favella</taxon>
    </lineage>
</organism>
<reference evidence="9" key="1">
    <citation type="submission" date="2021-01" db="EMBL/GenBank/DDBJ databases">
        <authorList>
            <person name="Corre E."/>
            <person name="Pelletier E."/>
            <person name="Niang G."/>
            <person name="Scheremetjew M."/>
            <person name="Finn R."/>
            <person name="Kale V."/>
            <person name="Holt S."/>
            <person name="Cochrane G."/>
            <person name="Meng A."/>
            <person name="Brown T."/>
            <person name="Cohen L."/>
        </authorList>
    </citation>
    <scope>NUCLEOTIDE SEQUENCE</scope>
    <source>
        <strain evidence="9">Fehren 1</strain>
    </source>
</reference>
<comment type="subcellular location">
    <subcellularLocation>
        <location evidence="1">Membrane</location>
        <topology evidence="1">Multi-pass membrane protein</topology>
    </subcellularLocation>
</comment>
<evidence type="ECO:0000313" key="9">
    <source>
        <dbReference type="EMBL" id="CAE0306421.1"/>
    </source>
</evidence>
<feature type="transmembrane region" description="Helical" evidence="7">
    <location>
        <begin position="185"/>
        <end position="208"/>
    </location>
</feature>